<evidence type="ECO:0000256" key="4">
    <source>
        <dbReference type="ARBA" id="ARBA00023136"/>
    </source>
</evidence>
<dbReference type="Gene3D" id="1.20.1250.20">
    <property type="entry name" value="MFS general substrate transporter like domains"/>
    <property type="match status" value="1"/>
</dbReference>
<keyword evidence="4 5" id="KW-0472">Membrane</keyword>
<evidence type="ECO:0000256" key="3">
    <source>
        <dbReference type="ARBA" id="ARBA00022989"/>
    </source>
</evidence>
<evidence type="ECO:0000256" key="2">
    <source>
        <dbReference type="ARBA" id="ARBA00022692"/>
    </source>
</evidence>
<dbReference type="GO" id="GO:0022857">
    <property type="term" value="F:transmembrane transporter activity"/>
    <property type="evidence" value="ECO:0007669"/>
    <property type="project" value="InterPro"/>
</dbReference>
<feature type="transmembrane region" description="Helical" evidence="5">
    <location>
        <begin position="303"/>
        <end position="322"/>
    </location>
</feature>
<feature type="transmembrane region" description="Helical" evidence="5">
    <location>
        <begin position="275"/>
        <end position="296"/>
    </location>
</feature>
<feature type="transmembrane region" description="Helical" evidence="5">
    <location>
        <begin position="85"/>
        <end position="105"/>
    </location>
</feature>
<accession>A0AA88YK80</accession>
<dbReference type="EMBL" id="VSWD01000003">
    <property type="protein sequence ID" value="KAK3106396.1"/>
    <property type="molecule type" value="Genomic_DNA"/>
</dbReference>
<feature type="transmembrane region" description="Helical" evidence="5">
    <location>
        <begin position="60"/>
        <end position="78"/>
    </location>
</feature>
<feature type="transmembrane region" description="Helical" evidence="5">
    <location>
        <begin position="206"/>
        <end position="229"/>
    </location>
</feature>
<dbReference type="AlphaFoldDB" id="A0AA88YK80"/>
<dbReference type="InterPro" id="IPR036259">
    <property type="entry name" value="MFS_trans_sf"/>
</dbReference>
<name>A0AA88YK80_PINIB</name>
<dbReference type="PANTHER" id="PTHR10924">
    <property type="entry name" value="MAJOR FACILITATOR SUPERFAMILY PROTEIN-RELATED"/>
    <property type="match status" value="1"/>
</dbReference>
<proteinExistence type="predicted"/>
<dbReference type="PANTHER" id="PTHR10924:SF27">
    <property type="entry name" value="SOLUTE CARRIER FAMILY 49 MEMBER 4"/>
    <property type="match status" value="1"/>
</dbReference>
<dbReference type="InterPro" id="IPR011701">
    <property type="entry name" value="MFS"/>
</dbReference>
<dbReference type="GO" id="GO:0016020">
    <property type="term" value="C:membrane"/>
    <property type="evidence" value="ECO:0007669"/>
    <property type="project" value="UniProtKB-SubCell"/>
</dbReference>
<gene>
    <name evidence="6" type="ORF">FSP39_019110</name>
</gene>
<evidence type="ECO:0000256" key="1">
    <source>
        <dbReference type="ARBA" id="ARBA00004141"/>
    </source>
</evidence>
<evidence type="ECO:0000256" key="5">
    <source>
        <dbReference type="SAM" id="Phobius"/>
    </source>
</evidence>
<dbReference type="InterPro" id="IPR049680">
    <property type="entry name" value="FLVCR1-2_SLC49-like"/>
</dbReference>
<feature type="transmembrane region" description="Helical" evidence="5">
    <location>
        <begin position="241"/>
        <end position="260"/>
    </location>
</feature>
<reference evidence="6" key="1">
    <citation type="submission" date="2019-08" db="EMBL/GenBank/DDBJ databases">
        <title>The improved chromosome-level genome for the pearl oyster Pinctada fucata martensii using PacBio sequencing and Hi-C.</title>
        <authorList>
            <person name="Zheng Z."/>
        </authorList>
    </citation>
    <scope>NUCLEOTIDE SEQUENCE</scope>
    <source>
        <strain evidence="6">ZZ-2019</strain>
        <tissue evidence="6">Adductor muscle</tissue>
    </source>
</reference>
<comment type="caution">
    <text evidence="6">The sequence shown here is derived from an EMBL/GenBank/DDBJ whole genome shotgun (WGS) entry which is preliminary data.</text>
</comment>
<feature type="transmembrane region" description="Helical" evidence="5">
    <location>
        <begin position="125"/>
        <end position="144"/>
    </location>
</feature>
<feature type="transmembrane region" description="Helical" evidence="5">
    <location>
        <begin position="156"/>
        <end position="175"/>
    </location>
</feature>
<evidence type="ECO:0000313" key="6">
    <source>
        <dbReference type="EMBL" id="KAK3106396.1"/>
    </source>
</evidence>
<evidence type="ECO:0000313" key="7">
    <source>
        <dbReference type="Proteomes" id="UP001186944"/>
    </source>
</evidence>
<sequence>MSCFMQAVIWNTWGPITESAEVVFNWQDSTIGMLANWGIISYICTIFPACYLMDMKGLRISLLLCNFLLALGSGLRCITSDPHWATWLMNIGAIINGIAGTVPYAGPSLLASTWFPPNQRATATAVSSALNYFGVGMGYIIDLINMNDLESDIMQMMYYECVASCSLFLATLIYFPSKPPTPPSKTASIQRVEYRRALLDAARNRYLWMLSLAYALPMGIYGVWGGTLMDIILQPLDITQVYAACIISGMCLTGTIPLFYELCSEVAYPVSEGVAGGFITLFHGLFGFIFLLILLIPGIGISWMNYTLLGSVGIGLIVLILFPEHYTRTDIDIKVEDGVNHTEITKQIM</sequence>
<feature type="transmembrane region" description="Helical" evidence="5">
    <location>
        <begin position="34"/>
        <end position="54"/>
    </location>
</feature>
<dbReference type="Proteomes" id="UP001186944">
    <property type="component" value="Unassembled WGS sequence"/>
</dbReference>
<dbReference type="Pfam" id="PF07690">
    <property type="entry name" value="MFS_1"/>
    <property type="match status" value="1"/>
</dbReference>
<keyword evidence="3 5" id="KW-1133">Transmembrane helix</keyword>
<protein>
    <submittedName>
        <fullName evidence="6">Uncharacterized protein</fullName>
    </submittedName>
</protein>
<keyword evidence="7" id="KW-1185">Reference proteome</keyword>
<comment type="subcellular location">
    <subcellularLocation>
        <location evidence="1">Membrane</location>
        <topology evidence="1">Multi-pass membrane protein</topology>
    </subcellularLocation>
</comment>
<dbReference type="SUPFAM" id="SSF103473">
    <property type="entry name" value="MFS general substrate transporter"/>
    <property type="match status" value="1"/>
</dbReference>
<organism evidence="6 7">
    <name type="scientific">Pinctada imbricata</name>
    <name type="common">Atlantic pearl-oyster</name>
    <name type="synonym">Pinctada martensii</name>
    <dbReference type="NCBI Taxonomy" id="66713"/>
    <lineage>
        <taxon>Eukaryota</taxon>
        <taxon>Metazoa</taxon>
        <taxon>Spiralia</taxon>
        <taxon>Lophotrochozoa</taxon>
        <taxon>Mollusca</taxon>
        <taxon>Bivalvia</taxon>
        <taxon>Autobranchia</taxon>
        <taxon>Pteriomorphia</taxon>
        <taxon>Pterioida</taxon>
        <taxon>Pterioidea</taxon>
        <taxon>Pteriidae</taxon>
        <taxon>Pinctada</taxon>
    </lineage>
</organism>
<keyword evidence="2 5" id="KW-0812">Transmembrane</keyword>